<reference evidence="5" key="1">
    <citation type="journal article" date="2019" name="Int. J. Syst. Evol. Microbiol.">
        <title>The Global Catalogue of Microorganisms (GCM) 10K type strain sequencing project: providing services to taxonomists for standard genome sequencing and annotation.</title>
        <authorList>
            <consortium name="The Broad Institute Genomics Platform"/>
            <consortium name="The Broad Institute Genome Sequencing Center for Infectious Disease"/>
            <person name="Wu L."/>
            <person name="Ma J."/>
        </authorList>
    </citation>
    <scope>NUCLEOTIDE SEQUENCE [LARGE SCALE GENOMIC DNA]</scope>
    <source>
        <strain evidence="5">CCUG 53270</strain>
    </source>
</reference>
<evidence type="ECO:0000256" key="3">
    <source>
        <dbReference type="SAM" id="Phobius"/>
    </source>
</evidence>
<feature type="transmembrane region" description="Helical" evidence="3">
    <location>
        <begin position="6"/>
        <end position="25"/>
    </location>
</feature>
<name>A0ABW3USS8_9BACL</name>
<keyword evidence="1" id="KW-0175">Coiled coil</keyword>
<keyword evidence="3" id="KW-0472">Membrane</keyword>
<dbReference type="RefSeq" id="WP_345587764.1">
    <property type="nucleotide sequence ID" value="NZ_BAABJG010000014.1"/>
</dbReference>
<dbReference type="Pfam" id="PF09581">
    <property type="entry name" value="Spore_III_AF"/>
    <property type="match status" value="1"/>
</dbReference>
<evidence type="ECO:0000313" key="4">
    <source>
        <dbReference type="EMBL" id="MFD1223850.1"/>
    </source>
</evidence>
<dbReference type="InterPro" id="IPR014245">
    <property type="entry name" value="Spore_III_AF"/>
</dbReference>
<proteinExistence type="predicted"/>
<keyword evidence="5" id="KW-1185">Reference proteome</keyword>
<organism evidence="4 5">
    <name type="scientific">Paenibacillus vulneris</name>
    <dbReference type="NCBI Taxonomy" id="1133364"/>
    <lineage>
        <taxon>Bacteria</taxon>
        <taxon>Bacillati</taxon>
        <taxon>Bacillota</taxon>
        <taxon>Bacilli</taxon>
        <taxon>Bacillales</taxon>
        <taxon>Paenibacillaceae</taxon>
        <taxon>Paenibacillus</taxon>
    </lineage>
</organism>
<gene>
    <name evidence="4" type="primary">spoIIIAF</name>
    <name evidence="4" type="ORF">ACFQ4B_27370</name>
</gene>
<dbReference type="NCBIfam" id="TIGR02896">
    <property type="entry name" value="spore_III_AF"/>
    <property type="match status" value="1"/>
</dbReference>
<dbReference type="EMBL" id="JBHTLU010000036">
    <property type="protein sequence ID" value="MFD1223850.1"/>
    <property type="molecule type" value="Genomic_DNA"/>
</dbReference>
<keyword evidence="3" id="KW-1133">Transmembrane helix</keyword>
<dbReference type="Proteomes" id="UP001597180">
    <property type="component" value="Unassembled WGS sequence"/>
</dbReference>
<evidence type="ECO:0000256" key="1">
    <source>
        <dbReference type="SAM" id="Coils"/>
    </source>
</evidence>
<evidence type="ECO:0000313" key="5">
    <source>
        <dbReference type="Proteomes" id="UP001597180"/>
    </source>
</evidence>
<comment type="caution">
    <text evidence="4">The sequence shown here is derived from an EMBL/GenBank/DDBJ whole genome shotgun (WGS) entry which is preliminary data.</text>
</comment>
<feature type="coiled-coil region" evidence="1">
    <location>
        <begin position="91"/>
        <end position="123"/>
    </location>
</feature>
<feature type="transmembrane region" description="Helical" evidence="3">
    <location>
        <begin position="37"/>
        <end position="54"/>
    </location>
</feature>
<protein>
    <submittedName>
        <fullName evidence="4">Stage III sporulation protein AF</fullName>
    </submittedName>
</protein>
<evidence type="ECO:0000256" key="2">
    <source>
        <dbReference type="SAM" id="MobiDB-lite"/>
    </source>
</evidence>
<keyword evidence="3" id="KW-0812">Transmembrane</keyword>
<feature type="region of interest" description="Disordered" evidence="2">
    <location>
        <begin position="191"/>
        <end position="214"/>
    </location>
</feature>
<sequence>MEWLGGWLKSIVLVILLATFVDILLPSQSMQRYVKTVISLFILLILLQPLLSIFQKNVPLDQLLADAFDTKGGGLFASMGSQENSSQMMSLGSIQQQAEQLKARQEQQSQRIAQQQIEDLMKRGIEQSAAVDVHSVKVQTAKDSSGQLQIVRVDVSAAPRAPTEPAKPQGTDSIKNVTIEPVQPVVVQIVPDSKSEGKNSKDLPASANGYEQESTQIRMSINKEWQVPLSQIYVDVAQDKWKS</sequence>
<accession>A0ABW3USS8</accession>